<dbReference type="InterPro" id="IPR004437">
    <property type="entry name" value="ParB/RepB/Spo0J"/>
</dbReference>
<dbReference type="PANTHER" id="PTHR33375">
    <property type="entry name" value="CHROMOSOME-PARTITIONING PROTEIN PARB-RELATED"/>
    <property type="match status" value="1"/>
</dbReference>
<dbReference type="GO" id="GO:0045881">
    <property type="term" value="P:positive regulation of sporulation resulting in formation of a cellular spore"/>
    <property type="evidence" value="ECO:0007669"/>
    <property type="project" value="TreeGrafter"/>
</dbReference>
<dbReference type="SUPFAM" id="SSF110849">
    <property type="entry name" value="ParB/Sulfiredoxin"/>
    <property type="match status" value="1"/>
</dbReference>
<dbReference type="InterPro" id="IPR041468">
    <property type="entry name" value="HTH_ParB/Spo0J"/>
</dbReference>
<dbReference type="FunFam" id="1.10.10.2830:FF:000001">
    <property type="entry name" value="Chromosome partitioning protein ParB"/>
    <property type="match status" value="1"/>
</dbReference>
<dbReference type="GO" id="GO:0003677">
    <property type="term" value="F:DNA binding"/>
    <property type="evidence" value="ECO:0007669"/>
    <property type="project" value="UniProtKB-KW"/>
</dbReference>
<dbReference type="InterPro" id="IPR036086">
    <property type="entry name" value="ParB/Sulfiredoxin_sf"/>
</dbReference>
<dbReference type="NCBIfam" id="TIGR00180">
    <property type="entry name" value="parB_part"/>
    <property type="match status" value="1"/>
</dbReference>
<evidence type="ECO:0000313" key="8">
    <source>
        <dbReference type="Proteomes" id="UP000254575"/>
    </source>
</evidence>
<comment type="function">
    <text evidence="5">Involved in chromosome partition. Localize to both poles of the predivisional cell following completion of DNA replication. Binds to the DNA origin of replication.</text>
</comment>
<dbReference type="AlphaFoldDB" id="A0A380MY89"/>
<evidence type="ECO:0000256" key="5">
    <source>
        <dbReference type="ARBA" id="ARBA00025472"/>
    </source>
</evidence>
<dbReference type="FunFam" id="3.90.1530.30:FF:000001">
    <property type="entry name" value="Chromosome partitioning protein ParB"/>
    <property type="match status" value="1"/>
</dbReference>
<dbReference type="Proteomes" id="UP000254575">
    <property type="component" value="Unassembled WGS sequence"/>
</dbReference>
<evidence type="ECO:0000256" key="2">
    <source>
        <dbReference type="ARBA" id="ARBA00022372"/>
    </source>
</evidence>
<dbReference type="EMBL" id="UHIA01000004">
    <property type="protein sequence ID" value="SUO96996.1"/>
    <property type="molecule type" value="Genomic_DNA"/>
</dbReference>
<dbReference type="Pfam" id="PF02195">
    <property type="entry name" value="ParB_N"/>
    <property type="match status" value="1"/>
</dbReference>
<dbReference type="SMART" id="SM00470">
    <property type="entry name" value="ParB"/>
    <property type="match status" value="1"/>
</dbReference>
<dbReference type="GO" id="GO:0007059">
    <property type="term" value="P:chromosome segregation"/>
    <property type="evidence" value="ECO:0007669"/>
    <property type="project" value="UniProtKB-KW"/>
</dbReference>
<sequence length="290" mass="32302">MKKGGLSKGLGDILNDSGRDVLAKPELETLKEIDVARIQAGRYQPRRLFDEQTLSELAQSISEHGVLQPLVVRPIGHERYEIVAGERRFRASQRAGLNKVPCVVKHYDDRQALAVALIENLQRSDLNALEEAQGLQQLANEFSLSHERIAQLIGRSRSAVSNSLRLLGLSEPVKQALSDEKIDMGHARALLSLSPAQQQMMVGEIIAKELTVRQTEARVRQLLKGEEEQAVKIPLKNADIEALESRVSDFLGFAVAINHKKKGNGKIVLKYQSLDELESIFGKWGFDQRS</sequence>
<gene>
    <name evidence="7" type="primary">parB</name>
    <name evidence="7" type="ORF">NCTC10717_01291</name>
</gene>
<reference evidence="7 8" key="1">
    <citation type="submission" date="2018-06" db="EMBL/GenBank/DDBJ databases">
        <authorList>
            <consortium name="Pathogen Informatics"/>
            <person name="Doyle S."/>
        </authorList>
    </citation>
    <scope>NUCLEOTIDE SEQUENCE [LARGE SCALE GENOMIC DNA]</scope>
    <source>
        <strain evidence="7 8">NCTC10717</strain>
    </source>
</reference>
<dbReference type="OrthoDB" id="9802051at2"/>
<accession>A0A380MY89</accession>
<dbReference type="Gene3D" id="1.10.10.2830">
    <property type="match status" value="1"/>
</dbReference>
<keyword evidence="8" id="KW-1185">Reference proteome</keyword>
<keyword evidence="4" id="KW-0238">DNA-binding</keyword>
<dbReference type="CDD" id="cd16393">
    <property type="entry name" value="SPO0J_N"/>
    <property type="match status" value="1"/>
</dbReference>
<dbReference type="RefSeq" id="WP_115218516.1">
    <property type="nucleotide sequence ID" value="NZ_UHIA01000004.1"/>
</dbReference>
<feature type="domain" description="ParB-like N-terminal" evidence="6">
    <location>
        <begin position="31"/>
        <end position="121"/>
    </location>
</feature>
<dbReference type="InterPro" id="IPR050336">
    <property type="entry name" value="Chromosome_partition/occlusion"/>
</dbReference>
<organism evidence="7 8">
    <name type="scientific">Suttonella indologenes</name>
    <dbReference type="NCBI Taxonomy" id="13276"/>
    <lineage>
        <taxon>Bacteria</taxon>
        <taxon>Pseudomonadati</taxon>
        <taxon>Pseudomonadota</taxon>
        <taxon>Gammaproteobacteria</taxon>
        <taxon>Cardiobacteriales</taxon>
        <taxon>Cardiobacteriaceae</taxon>
        <taxon>Suttonella</taxon>
    </lineage>
</organism>
<evidence type="ECO:0000313" key="7">
    <source>
        <dbReference type="EMBL" id="SUO96996.1"/>
    </source>
</evidence>
<dbReference type="InterPro" id="IPR003115">
    <property type="entry name" value="ParB_N"/>
</dbReference>
<evidence type="ECO:0000256" key="1">
    <source>
        <dbReference type="ARBA" id="ARBA00006295"/>
    </source>
</evidence>
<dbReference type="Gene3D" id="3.90.1530.30">
    <property type="match status" value="1"/>
</dbReference>
<dbReference type="Pfam" id="PF23552">
    <property type="entry name" value="ParB_C"/>
    <property type="match status" value="1"/>
</dbReference>
<dbReference type="Pfam" id="PF17762">
    <property type="entry name" value="HTH_ParB"/>
    <property type="match status" value="1"/>
</dbReference>
<keyword evidence="3" id="KW-0159">Chromosome partition</keyword>
<comment type="similarity">
    <text evidence="1">Belongs to the ParB family.</text>
</comment>
<protein>
    <recommendedName>
        <fullName evidence="2">Probable chromosome-partitioning protein ParB</fullName>
    </recommendedName>
</protein>
<dbReference type="InterPro" id="IPR057240">
    <property type="entry name" value="ParB_dimer_C"/>
</dbReference>
<evidence type="ECO:0000256" key="3">
    <source>
        <dbReference type="ARBA" id="ARBA00022829"/>
    </source>
</evidence>
<dbReference type="PANTHER" id="PTHR33375:SF1">
    <property type="entry name" value="CHROMOSOME-PARTITIONING PROTEIN PARB-RELATED"/>
    <property type="match status" value="1"/>
</dbReference>
<proteinExistence type="inferred from homology"/>
<evidence type="ECO:0000259" key="6">
    <source>
        <dbReference type="SMART" id="SM00470"/>
    </source>
</evidence>
<name>A0A380MY89_9GAMM</name>
<dbReference type="GO" id="GO:0005694">
    <property type="term" value="C:chromosome"/>
    <property type="evidence" value="ECO:0007669"/>
    <property type="project" value="TreeGrafter"/>
</dbReference>
<evidence type="ECO:0000256" key="4">
    <source>
        <dbReference type="ARBA" id="ARBA00023125"/>
    </source>
</evidence>